<keyword evidence="5 6" id="KW-0472">Membrane</keyword>
<evidence type="ECO:0000256" key="5">
    <source>
        <dbReference type="ARBA" id="ARBA00023136"/>
    </source>
</evidence>
<gene>
    <name evidence="7" type="ORF">SLEP1_g10202</name>
</gene>
<dbReference type="PANTHER" id="PTHR46285:SF7">
    <property type="entry name" value="OS06G0238900 PROTEIN"/>
    <property type="match status" value="1"/>
</dbReference>
<dbReference type="AlphaFoldDB" id="A0AAV5IH69"/>
<feature type="transmembrane region" description="Helical" evidence="6">
    <location>
        <begin position="176"/>
        <end position="197"/>
    </location>
</feature>
<keyword evidence="3 6" id="KW-0812">Transmembrane</keyword>
<feature type="transmembrane region" description="Helical" evidence="6">
    <location>
        <begin position="6"/>
        <end position="25"/>
    </location>
</feature>
<dbReference type="Proteomes" id="UP001054252">
    <property type="component" value="Unassembled WGS sequence"/>
</dbReference>
<proteinExistence type="inferred from homology"/>
<accession>A0AAV5IH69</accession>
<protein>
    <submittedName>
        <fullName evidence="7">Uncharacterized protein</fullName>
    </submittedName>
</protein>
<evidence type="ECO:0000256" key="4">
    <source>
        <dbReference type="ARBA" id="ARBA00022989"/>
    </source>
</evidence>
<comment type="similarity">
    <text evidence="2">Belongs to the TMEM45 family.</text>
</comment>
<feature type="transmembrane region" description="Helical" evidence="6">
    <location>
        <begin position="46"/>
        <end position="64"/>
    </location>
</feature>
<evidence type="ECO:0000256" key="1">
    <source>
        <dbReference type="ARBA" id="ARBA00004141"/>
    </source>
</evidence>
<feature type="transmembrane region" description="Helical" evidence="6">
    <location>
        <begin position="234"/>
        <end position="254"/>
    </location>
</feature>
<evidence type="ECO:0000256" key="6">
    <source>
        <dbReference type="SAM" id="Phobius"/>
    </source>
</evidence>
<dbReference type="GO" id="GO:0016020">
    <property type="term" value="C:membrane"/>
    <property type="evidence" value="ECO:0007669"/>
    <property type="project" value="UniProtKB-SubCell"/>
</dbReference>
<reference evidence="7 8" key="1">
    <citation type="journal article" date="2021" name="Commun. Biol.">
        <title>The genome of Shorea leprosula (Dipterocarpaceae) highlights the ecological relevance of drought in aseasonal tropical rainforests.</title>
        <authorList>
            <person name="Ng K.K.S."/>
            <person name="Kobayashi M.J."/>
            <person name="Fawcett J.A."/>
            <person name="Hatakeyama M."/>
            <person name="Paape T."/>
            <person name="Ng C.H."/>
            <person name="Ang C.C."/>
            <person name="Tnah L.H."/>
            <person name="Lee C.T."/>
            <person name="Nishiyama T."/>
            <person name="Sese J."/>
            <person name="O'Brien M.J."/>
            <person name="Copetti D."/>
            <person name="Mohd Noor M.I."/>
            <person name="Ong R.C."/>
            <person name="Putra M."/>
            <person name="Sireger I.Z."/>
            <person name="Indrioko S."/>
            <person name="Kosugi Y."/>
            <person name="Izuno A."/>
            <person name="Isagi Y."/>
            <person name="Lee S.L."/>
            <person name="Shimizu K.K."/>
        </authorList>
    </citation>
    <scope>NUCLEOTIDE SEQUENCE [LARGE SCALE GENOMIC DNA]</scope>
    <source>
        <strain evidence="7">214</strain>
    </source>
</reference>
<evidence type="ECO:0000313" key="7">
    <source>
        <dbReference type="EMBL" id="GKU97019.1"/>
    </source>
</evidence>
<evidence type="ECO:0000313" key="8">
    <source>
        <dbReference type="Proteomes" id="UP001054252"/>
    </source>
</evidence>
<evidence type="ECO:0000256" key="2">
    <source>
        <dbReference type="ARBA" id="ARBA00006948"/>
    </source>
</evidence>
<dbReference type="EMBL" id="BPVZ01000011">
    <property type="protein sequence ID" value="GKU97019.1"/>
    <property type="molecule type" value="Genomic_DNA"/>
</dbReference>
<keyword evidence="8" id="KW-1185">Reference proteome</keyword>
<feature type="transmembrane region" description="Helical" evidence="6">
    <location>
        <begin position="147"/>
        <end position="164"/>
    </location>
</feature>
<name>A0AAV5IH69_9ROSI</name>
<organism evidence="7 8">
    <name type="scientific">Rubroshorea leprosula</name>
    <dbReference type="NCBI Taxonomy" id="152421"/>
    <lineage>
        <taxon>Eukaryota</taxon>
        <taxon>Viridiplantae</taxon>
        <taxon>Streptophyta</taxon>
        <taxon>Embryophyta</taxon>
        <taxon>Tracheophyta</taxon>
        <taxon>Spermatophyta</taxon>
        <taxon>Magnoliopsida</taxon>
        <taxon>eudicotyledons</taxon>
        <taxon>Gunneridae</taxon>
        <taxon>Pentapetalae</taxon>
        <taxon>rosids</taxon>
        <taxon>malvids</taxon>
        <taxon>Malvales</taxon>
        <taxon>Dipterocarpaceae</taxon>
        <taxon>Rubroshorea</taxon>
    </lineage>
</organism>
<dbReference type="InterPro" id="IPR006904">
    <property type="entry name" value="DUF716"/>
</dbReference>
<feature type="transmembrane region" description="Helical" evidence="6">
    <location>
        <begin position="84"/>
        <end position="105"/>
    </location>
</feature>
<dbReference type="Pfam" id="PF04819">
    <property type="entry name" value="DUF716"/>
    <property type="match status" value="1"/>
</dbReference>
<comment type="subcellular location">
    <subcellularLocation>
        <location evidence="1">Membrane</location>
        <topology evidence="1">Multi-pass membrane protein</topology>
    </subcellularLocation>
</comment>
<dbReference type="PANTHER" id="PTHR46285">
    <property type="entry name" value="PROTEINASE INHIBITOR I4, SERPIN (DUF716)-RELATED"/>
    <property type="match status" value="1"/>
</dbReference>
<sequence>MGLFTLTAAGGGFILIGGSEFLGSLNLTQNSDPSSPPNQTIKTDPVTSSLSFVFISIFSCLVFFDSLVSISDAFSSKDGVGSTLQLQVLAISMLFFLYSLLGLFGDFKNSFSLHSSILDLVLLFAFVEEFLLFYLQRKDPSGIENRYFDLLLVPILICVVSTVLELRSKKSNFPRLIRGVGLILHGTWFVQMGLSFYTSMMAYGCSLHEKSRANYTVKCKGHSEYHRGRAIATLQFNCHLALLVVFVVSLYSIMVKRNGLRQDFTQYRPLGEEMRQMENVEHFTLESDEDLDNGIKEEEDLEKEKATDVALNVNGHASY</sequence>
<feature type="transmembrane region" description="Helical" evidence="6">
    <location>
        <begin position="117"/>
        <end position="135"/>
    </location>
</feature>
<evidence type="ECO:0000256" key="3">
    <source>
        <dbReference type="ARBA" id="ARBA00022692"/>
    </source>
</evidence>
<keyword evidence="4 6" id="KW-1133">Transmembrane helix</keyword>
<comment type="caution">
    <text evidence="7">The sequence shown here is derived from an EMBL/GenBank/DDBJ whole genome shotgun (WGS) entry which is preliminary data.</text>
</comment>